<evidence type="ECO:0000256" key="1">
    <source>
        <dbReference type="ARBA" id="ARBA00001933"/>
    </source>
</evidence>
<protein>
    <recommendedName>
        <fullName evidence="7">2-aminoethylphosphonate--pyruvate transaminase</fullName>
        <ecNumber evidence="7">2.6.1.37</ecNumber>
    </recommendedName>
    <alternativeName>
        <fullName evidence="7">2-aminoethylphosphonate aminotransferase</fullName>
    </alternativeName>
    <alternativeName>
        <fullName evidence="7">AEP transaminase</fullName>
        <shortName evidence="7">AEPT</shortName>
    </alternativeName>
</protein>
<comment type="caution">
    <text evidence="9">The sequence shown here is derived from an EMBL/GenBank/DDBJ whole genome shotgun (WGS) entry which is preliminary data.</text>
</comment>
<dbReference type="NCBIfam" id="NF010006">
    <property type="entry name" value="PRK13479.1"/>
    <property type="match status" value="1"/>
</dbReference>
<keyword evidence="5 7" id="KW-0670">Pyruvate</keyword>
<keyword evidence="3 7" id="KW-0808">Transferase</keyword>
<reference evidence="9 10" key="1">
    <citation type="submission" date="2023-03" db="EMBL/GenBank/DDBJ databases">
        <title>Bacillus Genome Sequencing.</title>
        <authorList>
            <person name="Dunlap C."/>
        </authorList>
    </citation>
    <scope>NUCLEOTIDE SEQUENCE [LARGE SCALE GENOMIC DNA]</scope>
    <source>
        <strain evidence="9 10">B-14544</strain>
    </source>
</reference>
<dbReference type="InterPro" id="IPR015421">
    <property type="entry name" value="PyrdxlP-dep_Trfase_major"/>
</dbReference>
<dbReference type="Gene3D" id="3.90.1150.10">
    <property type="entry name" value="Aspartate Aminotransferase, domain 1"/>
    <property type="match status" value="1"/>
</dbReference>
<comment type="similarity">
    <text evidence="7">Belongs to the class-V pyridoxal-phosphate-dependent aminotransferase family. PhnW subfamily.</text>
</comment>
<dbReference type="Pfam" id="PF00266">
    <property type="entry name" value="Aminotran_5"/>
    <property type="match status" value="1"/>
</dbReference>
<dbReference type="InterPro" id="IPR024169">
    <property type="entry name" value="SP_NH2Trfase/AEP_transaminase"/>
</dbReference>
<sequence>MKQNDFTNNPYLLLTPGPLTTTDTVKLAMMKDWCTWDDDYNNIVQGIRKSLVQLATKSVDQYSAVLMQGSGTFSVESVIGTVVPRDGKLLVIANGVYGSRIVKIAKTLGINTVVIDSSEVEAIDLNRLTVQLENDSEITHVAIVHCETTTGMLNPIEKVSEIVKRYNRVFIVDAMSSFGGVELDIADLNIDYIISSANKCIEGVPGFGFAIVKKDEFEKCKDNARSVSLDLYDQWKTMEEQNGKWRFTSPTHVVRAFAQALKELEEEGGIKVRASRYKNNQKVLSDGMKKLQIQPILPEELQSPIITSFYYPNSESFDFKVFYHKLKEKGFVIYPGKVSALDTFRIGNIGDVHQKDIEDLLKAIEQSSYWLDTVSEK</sequence>
<organism evidence="9 10">
    <name type="scientific">Bacillus xiapuensis</name>
    <dbReference type="NCBI Taxonomy" id="2014075"/>
    <lineage>
        <taxon>Bacteria</taxon>
        <taxon>Bacillati</taxon>
        <taxon>Bacillota</taxon>
        <taxon>Bacilli</taxon>
        <taxon>Bacillales</taxon>
        <taxon>Bacillaceae</taxon>
        <taxon>Bacillus</taxon>
    </lineage>
</organism>
<gene>
    <name evidence="7 9" type="primary">phnW</name>
    <name evidence="9" type="ORF">P4447_05285</name>
</gene>
<feature type="domain" description="Aminotransferase class V" evidence="8">
    <location>
        <begin position="60"/>
        <end position="337"/>
    </location>
</feature>
<dbReference type="RefSeq" id="WP_327966838.1">
    <property type="nucleotide sequence ID" value="NZ_JARMQG010000058.1"/>
</dbReference>
<comment type="cofactor">
    <cofactor evidence="1 7">
        <name>pyridoxal 5'-phosphate</name>
        <dbReference type="ChEBI" id="CHEBI:597326"/>
    </cofactor>
</comment>
<dbReference type="NCBIfam" id="TIGR03301">
    <property type="entry name" value="PhnW-AepZ"/>
    <property type="match status" value="1"/>
</dbReference>
<evidence type="ECO:0000256" key="3">
    <source>
        <dbReference type="ARBA" id="ARBA00022679"/>
    </source>
</evidence>
<dbReference type="EMBL" id="JARMQG010000058">
    <property type="protein sequence ID" value="MED3561925.1"/>
    <property type="molecule type" value="Genomic_DNA"/>
</dbReference>
<proteinExistence type="inferred from homology"/>
<keyword evidence="2 7" id="KW-0032">Aminotransferase</keyword>
<dbReference type="NCBIfam" id="TIGR02326">
    <property type="entry name" value="transamin_PhnW"/>
    <property type="match status" value="1"/>
</dbReference>
<accession>A0ABU6N726</accession>
<comment type="function">
    <text evidence="7">Involved in phosphonate degradation.</text>
</comment>
<evidence type="ECO:0000259" key="8">
    <source>
        <dbReference type="Pfam" id="PF00266"/>
    </source>
</evidence>
<comment type="subunit">
    <text evidence="7">Homodimer.</text>
</comment>
<dbReference type="PANTHER" id="PTHR42778">
    <property type="entry name" value="2-AMINOETHYLPHOSPHONATE--PYRUVATE TRANSAMINASE"/>
    <property type="match status" value="1"/>
</dbReference>
<keyword evidence="10" id="KW-1185">Reference proteome</keyword>
<dbReference type="PIRSF" id="PIRSF000524">
    <property type="entry name" value="SPT"/>
    <property type="match status" value="1"/>
</dbReference>
<evidence type="ECO:0000256" key="4">
    <source>
        <dbReference type="ARBA" id="ARBA00022898"/>
    </source>
</evidence>
<comment type="catalytic activity">
    <reaction evidence="6 7">
        <text>(2-aminoethyl)phosphonate + pyruvate = phosphonoacetaldehyde + L-alanine</text>
        <dbReference type="Rhea" id="RHEA:17021"/>
        <dbReference type="ChEBI" id="CHEBI:15361"/>
        <dbReference type="ChEBI" id="CHEBI:57418"/>
        <dbReference type="ChEBI" id="CHEBI:57972"/>
        <dbReference type="ChEBI" id="CHEBI:58383"/>
        <dbReference type="EC" id="2.6.1.37"/>
    </reaction>
</comment>
<dbReference type="GO" id="GO:0047304">
    <property type="term" value="F:2-aminoethylphosphonate-pyruvate transaminase activity"/>
    <property type="evidence" value="ECO:0007669"/>
    <property type="project" value="UniProtKB-EC"/>
</dbReference>
<dbReference type="InterPro" id="IPR012703">
    <property type="entry name" value="NH2EtPonate_pyrv_transaminase"/>
</dbReference>
<dbReference type="PANTHER" id="PTHR42778:SF1">
    <property type="entry name" value="2-AMINOETHYLPHOSPHONATE--PYRUVATE TRANSAMINASE"/>
    <property type="match status" value="1"/>
</dbReference>
<evidence type="ECO:0000256" key="2">
    <source>
        <dbReference type="ARBA" id="ARBA00022576"/>
    </source>
</evidence>
<dbReference type="Proteomes" id="UP001330749">
    <property type="component" value="Unassembled WGS sequence"/>
</dbReference>
<dbReference type="EC" id="2.6.1.37" evidence="7"/>
<evidence type="ECO:0000313" key="10">
    <source>
        <dbReference type="Proteomes" id="UP001330749"/>
    </source>
</evidence>
<keyword evidence="4 7" id="KW-0663">Pyridoxal phosphate</keyword>
<name>A0ABU6N726_9BACI</name>
<dbReference type="Gene3D" id="3.40.640.10">
    <property type="entry name" value="Type I PLP-dependent aspartate aminotransferase-like (Major domain)"/>
    <property type="match status" value="1"/>
</dbReference>
<dbReference type="InterPro" id="IPR015424">
    <property type="entry name" value="PyrdxlP-dep_Trfase"/>
</dbReference>
<evidence type="ECO:0000256" key="5">
    <source>
        <dbReference type="ARBA" id="ARBA00023317"/>
    </source>
</evidence>
<dbReference type="InterPro" id="IPR000192">
    <property type="entry name" value="Aminotrans_V_dom"/>
</dbReference>
<feature type="modified residue" description="N6-(pyridoxal phosphate)lysine" evidence="7">
    <location>
        <position position="199"/>
    </location>
</feature>
<evidence type="ECO:0000256" key="6">
    <source>
        <dbReference type="ARBA" id="ARBA00049460"/>
    </source>
</evidence>
<dbReference type="SUPFAM" id="SSF53383">
    <property type="entry name" value="PLP-dependent transferases"/>
    <property type="match status" value="1"/>
</dbReference>
<evidence type="ECO:0000256" key="7">
    <source>
        <dbReference type="HAMAP-Rule" id="MF_01376"/>
    </source>
</evidence>
<evidence type="ECO:0000313" key="9">
    <source>
        <dbReference type="EMBL" id="MED3561925.1"/>
    </source>
</evidence>
<dbReference type="HAMAP" id="MF_01376">
    <property type="entry name" value="PhnW_aminotrans_5"/>
    <property type="match status" value="1"/>
</dbReference>
<dbReference type="InterPro" id="IPR015422">
    <property type="entry name" value="PyrdxlP-dep_Trfase_small"/>
</dbReference>